<comment type="caution">
    <text evidence="1">The sequence shown here is derived from an EMBL/GenBank/DDBJ whole genome shotgun (WGS) entry which is preliminary data.</text>
</comment>
<evidence type="ECO:0000313" key="1">
    <source>
        <dbReference type="EMBL" id="GBP32991.1"/>
    </source>
</evidence>
<keyword evidence="2" id="KW-1185">Reference proteome</keyword>
<evidence type="ECO:0000313" key="2">
    <source>
        <dbReference type="Proteomes" id="UP000299102"/>
    </source>
</evidence>
<accession>A0A4C1V2J4</accession>
<reference evidence="1 2" key="1">
    <citation type="journal article" date="2019" name="Commun. Biol.">
        <title>The bagworm genome reveals a unique fibroin gene that provides high tensile strength.</title>
        <authorList>
            <person name="Kono N."/>
            <person name="Nakamura H."/>
            <person name="Ohtoshi R."/>
            <person name="Tomita M."/>
            <person name="Numata K."/>
            <person name="Arakawa K."/>
        </authorList>
    </citation>
    <scope>NUCLEOTIDE SEQUENCE [LARGE SCALE GENOMIC DNA]</scope>
</reference>
<dbReference type="EMBL" id="BGZK01000268">
    <property type="protein sequence ID" value="GBP32991.1"/>
    <property type="molecule type" value="Genomic_DNA"/>
</dbReference>
<protein>
    <submittedName>
        <fullName evidence="1">Uncharacterized protein</fullName>
    </submittedName>
</protein>
<organism evidence="1 2">
    <name type="scientific">Eumeta variegata</name>
    <name type="common">Bagworm moth</name>
    <name type="synonym">Eumeta japonica</name>
    <dbReference type="NCBI Taxonomy" id="151549"/>
    <lineage>
        <taxon>Eukaryota</taxon>
        <taxon>Metazoa</taxon>
        <taxon>Ecdysozoa</taxon>
        <taxon>Arthropoda</taxon>
        <taxon>Hexapoda</taxon>
        <taxon>Insecta</taxon>
        <taxon>Pterygota</taxon>
        <taxon>Neoptera</taxon>
        <taxon>Endopterygota</taxon>
        <taxon>Lepidoptera</taxon>
        <taxon>Glossata</taxon>
        <taxon>Ditrysia</taxon>
        <taxon>Tineoidea</taxon>
        <taxon>Psychidae</taxon>
        <taxon>Oiketicinae</taxon>
        <taxon>Eumeta</taxon>
    </lineage>
</organism>
<gene>
    <name evidence="1" type="ORF">EVAR_82829_1</name>
</gene>
<dbReference type="AlphaFoldDB" id="A0A4C1V2J4"/>
<name>A0A4C1V2J4_EUMVA</name>
<proteinExistence type="predicted"/>
<dbReference type="Proteomes" id="UP000299102">
    <property type="component" value="Unassembled WGS sequence"/>
</dbReference>
<sequence length="131" mass="14851">MPNALKIKSDPNRIQCGSEPRRFKYEAKRPKPTEFDVGWHRGFSVAVEIERAKATTTSVHDANLLRMNCRKATLAKSDSHRKEYTGVSLRMRKLGYFCTAFRRSPSGRITAGSRVIGLKHKRPLRPPAADL</sequence>